<organism evidence="2 3">
    <name type="scientific">Roseiconus nitratireducens</name>
    <dbReference type="NCBI Taxonomy" id="2605748"/>
    <lineage>
        <taxon>Bacteria</taxon>
        <taxon>Pseudomonadati</taxon>
        <taxon>Planctomycetota</taxon>
        <taxon>Planctomycetia</taxon>
        <taxon>Pirellulales</taxon>
        <taxon>Pirellulaceae</taxon>
        <taxon>Roseiconus</taxon>
    </lineage>
</organism>
<proteinExistence type="predicted"/>
<sequence>MKKRSGFTLIELTAACVLASIMMVALLRVVIAMAGESVQLRQQEFDAPAAGNLAARLHDDLINARGMAVTPDSILMAGFVGEDLRAGQVRYQRLRRSQRSVLVRRQGQRSELMWIGFAGFQVTVYEQDDEPRSPDPAGGGLPAVPSRFRVTLVDESGRVLCSEVIDHHAP</sequence>
<keyword evidence="3" id="KW-1185">Reference proteome</keyword>
<dbReference type="NCBIfam" id="TIGR02532">
    <property type="entry name" value="IV_pilin_GFxxxE"/>
    <property type="match status" value="1"/>
</dbReference>
<comment type="caution">
    <text evidence="2">The sequence shown here is derived from an EMBL/GenBank/DDBJ whole genome shotgun (WGS) entry which is preliminary data.</text>
</comment>
<protein>
    <submittedName>
        <fullName evidence="2">Prepilin-type N-terminal cleavage/methylation domain-containing protein</fullName>
    </submittedName>
</protein>
<keyword evidence="1" id="KW-1133">Transmembrane helix</keyword>
<dbReference type="Pfam" id="PF07963">
    <property type="entry name" value="N_methyl"/>
    <property type="match status" value="1"/>
</dbReference>
<dbReference type="Proteomes" id="UP000324479">
    <property type="component" value="Unassembled WGS sequence"/>
</dbReference>
<accession>A0A5M6D0S1</accession>
<evidence type="ECO:0000256" key="1">
    <source>
        <dbReference type="SAM" id="Phobius"/>
    </source>
</evidence>
<feature type="transmembrane region" description="Helical" evidence="1">
    <location>
        <begin position="12"/>
        <end position="34"/>
    </location>
</feature>
<keyword evidence="1" id="KW-0812">Transmembrane</keyword>
<gene>
    <name evidence="2" type="ORF">FYK55_19505</name>
</gene>
<keyword evidence="1" id="KW-0472">Membrane</keyword>
<reference evidence="2 3" key="1">
    <citation type="submission" date="2019-08" db="EMBL/GenBank/DDBJ databases">
        <authorList>
            <person name="Dhanesh K."/>
            <person name="Kumar G."/>
            <person name="Sasikala C."/>
            <person name="Venkata Ramana C."/>
        </authorList>
    </citation>
    <scope>NUCLEOTIDE SEQUENCE [LARGE SCALE GENOMIC DNA]</scope>
    <source>
        <strain evidence="2 3">JC645</strain>
    </source>
</reference>
<evidence type="ECO:0000313" key="3">
    <source>
        <dbReference type="Proteomes" id="UP000324479"/>
    </source>
</evidence>
<dbReference type="RefSeq" id="WP_150078125.1">
    <property type="nucleotide sequence ID" value="NZ_VWOX01000011.1"/>
</dbReference>
<evidence type="ECO:0000313" key="2">
    <source>
        <dbReference type="EMBL" id="KAA5541081.1"/>
    </source>
</evidence>
<dbReference type="EMBL" id="VWOX01000011">
    <property type="protein sequence ID" value="KAA5541081.1"/>
    <property type="molecule type" value="Genomic_DNA"/>
</dbReference>
<dbReference type="AlphaFoldDB" id="A0A5M6D0S1"/>
<dbReference type="InterPro" id="IPR012902">
    <property type="entry name" value="N_methyl_site"/>
</dbReference>
<name>A0A5M6D0S1_9BACT</name>